<accession>A0ABW2VZ12</accession>
<organism evidence="2 3">
    <name type="scientific">Streptomyces lutosisoli</name>
    <dbReference type="NCBI Taxonomy" id="2665721"/>
    <lineage>
        <taxon>Bacteria</taxon>
        <taxon>Bacillati</taxon>
        <taxon>Actinomycetota</taxon>
        <taxon>Actinomycetes</taxon>
        <taxon>Kitasatosporales</taxon>
        <taxon>Streptomycetaceae</taxon>
        <taxon>Streptomyces</taxon>
    </lineage>
</organism>
<dbReference type="Proteomes" id="UP001596957">
    <property type="component" value="Unassembled WGS sequence"/>
</dbReference>
<feature type="compositionally biased region" description="Polar residues" evidence="1">
    <location>
        <begin position="66"/>
        <end position="77"/>
    </location>
</feature>
<sequence>MAAPQGRIKHGAAPPRREREARRQGALDRHAAWVQESQDAKDKLWAQVWLSADTCAPSRPAPVSALNRSSPNSPPTSENDDGTMEITPFAPR</sequence>
<name>A0ABW2VZ12_9ACTN</name>
<feature type="region of interest" description="Disordered" evidence="1">
    <location>
        <begin position="1"/>
        <end position="30"/>
    </location>
</feature>
<feature type="region of interest" description="Disordered" evidence="1">
    <location>
        <begin position="55"/>
        <end position="92"/>
    </location>
</feature>
<evidence type="ECO:0000313" key="2">
    <source>
        <dbReference type="EMBL" id="MFD0289711.1"/>
    </source>
</evidence>
<comment type="caution">
    <text evidence="2">The sequence shown here is derived from an EMBL/GenBank/DDBJ whole genome shotgun (WGS) entry which is preliminary data.</text>
</comment>
<keyword evidence="3" id="KW-1185">Reference proteome</keyword>
<dbReference type="EMBL" id="JBHTEC010000011">
    <property type="protein sequence ID" value="MFD0289711.1"/>
    <property type="molecule type" value="Genomic_DNA"/>
</dbReference>
<evidence type="ECO:0000256" key="1">
    <source>
        <dbReference type="SAM" id="MobiDB-lite"/>
    </source>
</evidence>
<proteinExistence type="predicted"/>
<dbReference type="RefSeq" id="WP_381263594.1">
    <property type="nucleotide sequence ID" value="NZ_JBHTBI010000080.1"/>
</dbReference>
<gene>
    <name evidence="2" type="ORF">ACFQZP_50660</name>
</gene>
<protein>
    <submittedName>
        <fullName evidence="2">Uncharacterized protein</fullName>
    </submittedName>
</protein>
<feature type="compositionally biased region" description="Basic and acidic residues" evidence="1">
    <location>
        <begin position="15"/>
        <end position="30"/>
    </location>
</feature>
<evidence type="ECO:0000313" key="3">
    <source>
        <dbReference type="Proteomes" id="UP001596957"/>
    </source>
</evidence>
<reference evidence="3" key="1">
    <citation type="journal article" date="2019" name="Int. J. Syst. Evol. Microbiol.">
        <title>The Global Catalogue of Microorganisms (GCM) 10K type strain sequencing project: providing services to taxonomists for standard genome sequencing and annotation.</title>
        <authorList>
            <consortium name="The Broad Institute Genomics Platform"/>
            <consortium name="The Broad Institute Genome Sequencing Center for Infectious Disease"/>
            <person name="Wu L."/>
            <person name="Ma J."/>
        </authorList>
    </citation>
    <scope>NUCLEOTIDE SEQUENCE [LARGE SCALE GENOMIC DNA]</scope>
    <source>
        <strain evidence="3">CGMCC 4.7198</strain>
    </source>
</reference>